<feature type="compositionally biased region" description="Polar residues" evidence="1">
    <location>
        <begin position="1"/>
        <end position="10"/>
    </location>
</feature>
<feature type="transmembrane region" description="Helical" evidence="2">
    <location>
        <begin position="70"/>
        <end position="88"/>
    </location>
</feature>
<feature type="region of interest" description="Disordered" evidence="1">
    <location>
        <begin position="1"/>
        <end position="26"/>
    </location>
</feature>
<evidence type="ECO:0000256" key="2">
    <source>
        <dbReference type="SAM" id="Phobius"/>
    </source>
</evidence>
<feature type="transmembrane region" description="Helical" evidence="2">
    <location>
        <begin position="40"/>
        <end position="58"/>
    </location>
</feature>
<feature type="transmembrane region" description="Helical" evidence="2">
    <location>
        <begin position="148"/>
        <end position="173"/>
    </location>
</feature>
<dbReference type="EMBL" id="BAAAZG010000037">
    <property type="protein sequence ID" value="GAA4084271.1"/>
    <property type="molecule type" value="Genomic_DNA"/>
</dbReference>
<keyword evidence="2" id="KW-0472">Membrane</keyword>
<sequence length="583" mass="62997">MSLFTPSPRETATADGDATTPEGAPSRERGAFAMLRRHRVWSRTVTVLAFLLVAFALLTPNHLNRLTPGAFARVPIEGVLGVVLVLALRGRARRIAAGLGGAALGALLVVKVVDMGFYQVLVRPWDPVLDWAFVDAGLEFFTGEYGGAGGVAVLTGAVVLAVGVIAVMALAAVRLAGVAARHDTGAARAVVVLWAVWTVGVVFGAQLVPGVPVASSGTAKLAYNRALKVRSGLHDKEVFARQAAVDGFRATPGDRLLTGLRGKDVLVAFVESYGRDAVEDPEFSAQVGAVLDSGGERLRKAGFGARSAWLTSSTVGGGSWLAHATLLSGLWIDNQQRYRNLVAGDRLTLNRAFGRAGWRTVGLMPAIIRAWPEGRFFGYDQVYDNRTLGYRGPRWAYATMPDQYTLSFFQRVERERRDRDTPVMAETALVSSHAPWAAVPRLVDWNQVGDGSIFNGQGGMSLKKAQWPPNDRIRGEYRKSIEYTLNTLISYVETYGDDDLVLVFLGDHQPAPVITGEGASRDVPITIVARDAKVLDQISGWGWQDGLKPAPRSPVWPMNEFRDRFLTAFGSQPAGAPSQAHPR</sequence>
<dbReference type="SUPFAM" id="SSF53649">
    <property type="entry name" value="Alkaline phosphatase-like"/>
    <property type="match status" value="1"/>
</dbReference>
<keyword evidence="2" id="KW-0812">Transmembrane</keyword>
<evidence type="ECO:0000256" key="1">
    <source>
        <dbReference type="SAM" id="MobiDB-lite"/>
    </source>
</evidence>
<dbReference type="RefSeq" id="WP_344952161.1">
    <property type="nucleotide sequence ID" value="NZ_BAAAZG010000037.1"/>
</dbReference>
<evidence type="ECO:0008006" key="5">
    <source>
        <dbReference type="Google" id="ProtNLM"/>
    </source>
</evidence>
<protein>
    <recommendedName>
        <fullName evidence="5">Sulfatase</fullName>
    </recommendedName>
</protein>
<gene>
    <name evidence="3" type="ORF">GCM10022214_50100</name>
</gene>
<feature type="transmembrane region" description="Helical" evidence="2">
    <location>
        <begin position="185"/>
        <end position="208"/>
    </location>
</feature>
<organism evidence="3 4">
    <name type="scientific">Actinomadura miaoliensis</name>
    <dbReference type="NCBI Taxonomy" id="430685"/>
    <lineage>
        <taxon>Bacteria</taxon>
        <taxon>Bacillati</taxon>
        <taxon>Actinomycetota</taxon>
        <taxon>Actinomycetes</taxon>
        <taxon>Streptosporangiales</taxon>
        <taxon>Thermomonosporaceae</taxon>
        <taxon>Actinomadura</taxon>
    </lineage>
</organism>
<name>A0ABP7WAZ0_9ACTN</name>
<evidence type="ECO:0000313" key="3">
    <source>
        <dbReference type="EMBL" id="GAA4084271.1"/>
    </source>
</evidence>
<proteinExistence type="predicted"/>
<accession>A0ABP7WAZ0</accession>
<comment type="caution">
    <text evidence="3">The sequence shown here is derived from an EMBL/GenBank/DDBJ whole genome shotgun (WGS) entry which is preliminary data.</text>
</comment>
<evidence type="ECO:0000313" key="4">
    <source>
        <dbReference type="Proteomes" id="UP001500683"/>
    </source>
</evidence>
<feature type="transmembrane region" description="Helical" evidence="2">
    <location>
        <begin position="95"/>
        <end position="121"/>
    </location>
</feature>
<keyword evidence="2" id="KW-1133">Transmembrane helix</keyword>
<dbReference type="Gene3D" id="3.40.720.10">
    <property type="entry name" value="Alkaline Phosphatase, subunit A"/>
    <property type="match status" value="1"/>
</dbReference>
<dbReference type="Proteomes" id="UP001500683">
    <property type="component" value="Unassembled WGS sequence"/>
</dbReference>
<reference evidence="4" key="1">
    <citation type="journal article" date="2019" name="Int. J. Syst. Evol. Microbiol.">
        <title>The Global Catalogue of Microorganisms (GCM) 10K type strain sequencing project: providing services to taxonomists for standard genome sequencing and annotation.</title>
        <authorList>
            <consortium name="The Broad Institute Genomics Platform"/>
            <consortium name="The Broad Institute Genome Sequencing Center for Infectious Disease"/>
            <person name="Wu L."/>
            <person name="Ma J."/>
        </authorList>
    </citation>
    <scope>NUCLEOTIDE SEQUENCE [LARGE SCALE GENOMIC DNA]</scope>
    <source>
        <strain evidence="4">JCM 16702</strain>
    </source>
</reference>
<dbReference type="InterPro" id="IPR017850">
    <property type="entry name" value="Alkaline_phosphatase_core_sf"/>
</dbReference>
<keyword evidence="4" id="KW-1185">Reference proteome</keyword>